<dbReference type="GO" id="GO:0016787">
    <property type="term" value="F:hydrolase activity"/>
    <property type="evidence" value="ECO:0007669"/>
    <property type="project" value="UniProtKB-KW"/>
</dbReference>
<comment type="caution">
    <text evidence="5">The sequence shown here is derived from an EMBL/GenBank/DDBJ whole genome shotgun (WGS) entry which is preliminary data.</text>
</comment>
<dbReference type="Gene3D" id="3.40.50.1820">
    <property type="entry name" value="alpha/beta hydrolase"/>
    <property type="match status" value="1"/>
</dbReference>
<dbReference type="InterPro" id="IPR050300">
    <property type="entry name" value="GDXG_lipolytic_enzyme"/>
</dbReference>
<feature type="domain" description="Alpha/beta hydrolase fold-3" evidence="4">
    <location>
        <begin position="86"/>
        <end position="286"/>
    </location>
</feature>
<evidence type="ECO:0000313" key="6">
    <source>
        <dbReference type="Proteomes" id="UP000235547"/>
    </source>
</evidence>
<accession>A0A2N7UI08</accession>
<dbReference type="PROSITE" id="PS01174">
    <property type="entry name" value="LIPASE_GDXG_SER"/>
    <property type="match status" value="1"/>
</dbReference>
<dbReference type="InterPro" id="IPR013094">
    <property type="entry name" value="AB_hydrolase_3"/>
</dbReference>
<dbReference type="Pfam" id="PF07859">
    <property type="entry name" value="Abhydrolase_3"/>
    <property type="match status" value="1"/>
</dbReference>
<dbReference type="EMBL" id="PNRG01000021">
    <property type="protein sequence ID" value="PMR80087.1"/>
    <property type="molecule type" value="Genomic_DNA"/>
</dbReference>
<dbReference type="SUPFAM" id="SSF53474">
    <property type="entry name" value="alpha/beta-Hydrolases"/>
    <property type="match status" value="1"/>
</dbReference>
<protein>
    <recommendedName>
        <fullName evidence="4">Alpha/beta hydrolase fold-3 domain-containing protein</fullName>
    </recommendedName>
</protein>
<dbReference type="PANTHER" id="PTHR48081">
    <property type="entry name" value="AB HYDROLASE SUPERFAMILY PROTEIN C4A8.06C"/>
    <property type="match status" value="1"/>
</dbReference>
<proteinExistence type="inferred from homology"/>
<gene>
    <name evidence="5" type="ORF">C1H70_09720</name>
</gene>
<dbReference type="OrthoDB" id="5729797at2"/>
<feature type="active site" evidence="3">
    <location>
        <position position="160"/>
    </location>
</feature>
<keyword evidence="2" id="KW-0378">Hydrolase</keyword>
<dbReference type="Proteomes" id="UP000235547">
    <property type="component" value="Unassembled WGS sequence"/>
</dbReference>
<evidence type="ECO:0000313" key="5">
    <source>
        <dbReference type="EMBL" id="PMR80087.1"/>
    </source>
</evidence>
<evidence type="ECO:0000256" key="1">
    <source>
        <dbReference type="ARBA" id="ARBA00010515"/>
    </source>
</evidence>
<reference evidence="5 6" key="1">
    <citation type="submission" date="2018-01" db="EMBL/GenBank/DDBJ databases">
        <title>Halomonas endophytica sp. nov., isolated from storage liquid in the stems of Populus euphratica.</title>
        <authorList>
            <person name="Chen C."/>
        </authorList>
    </citation>
    <scope>NUCLEOTIDE SEQUENCE [LARGE SCALE GENOMIC DNA]</scope>
    <source>
        <strain evidence="5 6">BZ-SZ-XJ27</strain>
    </source>
</reference>
<evidence type="ECO:0000256" key="2">
    <source>
        <dbReference type="ARBA" id="ARBA00022801"/>
    </source>
</evidence>
<evidence type="ECO:0000256" key="3">
    <source>
        <dbReference type="PROSITE-ProRule" id="PRU10038"/>
    </source>
</evidence>
<keyword evidence="6" id="KW-1185">Reference proteome</keyword>
<dbReference type="AlphaFoldDB" id="A0A2N7UI08"/>
<name>A0A2N7UI08_9GAMM</name>
<evidence type="ECO:0000259" key="4">
    <source>
        <dbReference type="Pfam" id="PF07859"/>
    </source>
</evidence>
<dbReference type="InterPro" id="IPR033140">
    <property type="entry name" value="Lipase_GDXG_put_SER_AS"/>
</dbReference>
<organism evidence="5 6">
    <name type="scientific">Halomonas urumqiensis</name>
    <dbReference type="NCBI Taxonomy" id="1684789"/>
    <lineage>
        <taxon>Bacteria</taxon>
        <taxon>Pseudomonadati</taxon>
        <taxon>Pseudomonadota</taxon>
        <taxon>Gammaproteobacteria</taxon>
        <taxon>Oceanospirillales</taxon>
        <taxon>Halomonadaceae</taxon>
        <taxon>Halomonas</taxon>
    </lineage>
</organism>
<dbReference type="InterPro" id="IPR029058">
    <property type="entry name" value="AB_hydrolase_fold"/>
</dbReference>
<sequence>MSSPKGGSMVSLAQRVMNARTRYLEKPLVACVRSQPLLRRASGLYARFAYKTYSDMRFTPTNLWAEEASVPALWCDQGTPRFDGVILYLHGGAFTVGGAATHKHLAARLAGVCGLRALLPEYRLAPEHPFPAALDDALTAYRALLAKGYDGGQIVLAGDSAGAGLVYSSLLHILAEGLPKPRCVVAISPFVDMELSGESFTTNRKSELMLPMSWIKRAGKMYLAGTDPTDPRVSPLRGEFEGAPPSFILVAAGEVLRDDSHRMVARLREAGAAAELFEQPDVPHIWPTLLGRTPEADAAIDRIAAFVRSHFNARHA</sequence>
<dbReference type="PANTHER" id="PTHR48081:SF8">
    <property type="entry name" value="ALPHA_BETA HYDROLASE FOLD-3 DOMAIN-CONTAINING PROTEIN-RELATED"/>
    <property type="match status" value="1"/>
</dbReference>
<comment type="similarity">
    <text evidence="1">Belongs to the 'GDXG' lipolytic enzyme family.</text>
</comment>